<sequence>MHLGSVSHKLGVGFSIFSLLVQVNAAVTVYHQTPTVPTPTSAAADAEYTGAAAYNPTTLIPPPVPSPLNTQFTLQLQSGGDVQGLSIPQEGSFLGFSIEMSVANQVLGKNSTFIQVPFLNLMSNLAKRAGRVTVRVGGNTQETAELVDSTPDGRMLEKNISGASNPTQTPPLVFTNDLLHLMRKISSFVDVRWFLGIPFLLDTPNRLDIAEQGQAILGDYLIGLQAGNEPDLYARHGHRDQSYGPFDYFGEFANLVDALTNSSSKNQQTNKNLLIGPNIAYADWTPEQVWDTGFIDSFDANLKYLAVENYPSDNCAAQFNTGGTVRNPQDVFPSYLDHNAGKSIIDKFRNSTALAAQKGKRFLMFETNTASCGGFPGVSDVFGAALWGIDYSLQMATAGFGGALMHVGGQNVFYNPFTPPPTNQSTFHQWTVGPIYYSALAVAETLAPASSSFPASAQTPTTQIMDLNANDGDIHTPAYAVYENGVPVRVGIVNFVTDPSGASDLSVSIAVGGDGQGPKEVKVKYVFTVFVDCWLWGSCIGMRRYLLASSVSQKGNYTWAGQTFGGHFDSDGRPIGTENITTVSCSPACIITVPAPSYVLVFLTPNSDAEAGGVVAATFSTTAQTRVRNTATIDPAVLATSNGGFQKGKLGSTSPGSNSAASVGPSVVLATLLAMALGVGLVGAMRS</sequence>
<dbReference type="Gene3D" id="3.20.20.80">
    <property type="entry name" value="Glycosidases"/>
    <property type="match status" value="1"/>
</dbReference>
<dbReference type="InterPro" id="IPR017853">
    <property type="entry name" value="GH"/>
</dbReference>
<evidence type="ECO:0000313" key="5">
    <source>
        <dbReference type="Proteomes" id="UP000775547"/>
    </source>
</evidence>
<keyword evidence="1" id="KW-0472">Membrane</keyword>
<gene>
    <name evidence="4" type="ORF">DXG03_006861</name>
</gene>
<dbReference type="InterPro" id="IPR052974">
    <property type="entry name" value="GH79_Enzymes"/>
</dbReference>
<feature type="domain" description="Beta-glucuronidase C-terminal" evidence="3">
    <location>
        <begin position="544"/>
        <end position="600"/>
    </location>
</feature>
<evidence type="ECO:0000313" key="4">
    <source>
        <dbReference type="EMBL" id="KAG5645144.1"/>
    </source>
</evidence>
<feature type="signal peptide" evidence="2">
    <location>
        <begin position="1"/>
        <end position="25"/>
    </location>
</feature>
<keyword evidence="1" id="KW-1133">Transmembrane helix</keyword>
<dbReference type="AlphaFoldDB" id="A0A9P7G785"/>
<protein>
    <recommendedName>
        <fullName evidence="3">Beta-glucuronidase C-terminal domain-containing protein</fullName>
    </recommendedName>
</protein>
<dbReference type="PANTHER" id="PTHR36183:SF2">
    <property type="entry name" value="BETA-GLUCURONIDASE C-TERMINAL DOMAIN-CONTAINING PROTEIN"/>
    <property type="match status" value="1"/>
</dbReference>
<keyword evidence="1" id="KW-0812">Transmembrane</keyword>
<dbReference type="OrthoDB" id="2796951at2759"/>
<feature type="chain" id="PRO_5040505396" description="Beta-glucuronidase C-terminal domain-containing protein" evidence="2">
    <location>
        <begin position="26"/>
        <end position="687"/>
    </location>
</feature>
<dbReference type="SUPFAM" id="SSF51445">
    <property type="entry name" value="(Trans)glycosidases"/>
    <property type="match status" value="1"/>
</dbReference>
<reference evidence="4" key="1">
    <citation type="submission" date="2020-07" db="EMBL/GenBank/DDBJ databases">
        <authorList>
            <person name="Nieuwenhuis M."/>
            <person name="Van De Peppel L.J.J."/>
        </authorList>
    </citation>
    <scope>NUCLEOTIDE SEQUENCE</scope>
    <source>
        <strain evidence="4">AP01</strain>
        <tissue evidence="4">Mycelium</tissue>
    </source>
</reference>
<dbReference type="PANTHER" id="PTHR36183">
    <property type="entry name" value="BETA-GLUCURONIDASE"/>
    <property type="match status" value="1"/>
</dbReference>
<keyword evidence="2" id="KW-0732">Signal</keyword>
<dbReference type="EMBL" id="JABCKV010000048">
    <property type="protein sequence ID" value="KAG5645144.1"/>
    <property type="molecule type" value="Genomic_DNA"/>
</dbReference>
<accession>A0A9P7G785</accession>
<name>A0A9P7G785_9AGAR</name>
<keyword evidence="5" id="KW-1185">Reference proteome</keyword>
<organism evidence="4 5">
    <name type="scientific">Asterophora parasitica</name>
    <dbReference type="NCBI Taxonomy" id="117018"/>
    <lineage>
        <taxon>Eukaryota</taxon>
        <taxon>Fungi</taxon>
        <taxon>Dikarya</taxon>
        <taxon>Basidiomycota</taxon>
        <taxon>Agaricomycotina</taxon>
        <taxon>Agaricomycetes</taxon>
        <taxon>Agaricomycetidae</taxon>
        <taxon>Agaricales</taxon>
        <taxon>Tricholomatineae</taxon>
        <taxon>Lyophyllaceae</taxon>
        <taxon>Asterophora</taxon>
    </lineage>
</organism>
<proteinExistence type="predicted"/>
<reference evidence="4" key="2">
    <citation type="submission" date="2021-10" db="EMBL/GenBank/DDBJ databases">
        <title>Phylogenomics reveals ancestral predisposition of the termite-cultivated fungus Termitomyces towards a domesticated lifestyle.</title>
        <authorList>
            <person name="Auxier B."/>
            <person name="Grum-Grzhimaylo A."/>
            <person name="Cardenas M.E."/>
            <person name="Lodge J.D."/>
            <person name="Laessoe T."/>
            <person name="Pedersen O."/>
            <person name="Smith M.E."/>
            <person name="Kuyper T.W."/>
            <person name="Franco-Molano E.A."/>
            <person name="Baroni T.J."/>
            <person name="Aanen D.K."/>
        </authorList>
    </citation>
    <scope>NUCLEOTIDE SEQUENCE</scope>
    <source>
        <strain evidence="4">AP01</strain>
        <tissue evidence="4">Mycelium</tissue>
    </source>
</reference>
<feature type="transmembrane region" description="Helical" evidence="1">
    <location>
        <begin position="663"/>
        <end position="684"/>
    </location>
</feature>
<comment type="caution">
    <text evidence="4">The sequence shown here is derived from an EMBL/GenBank/DDBJ whole genome shotgun (WGS) entry which is preliminary data.</text>
</comment>
<evidence type="ECO:0000259" key="3">
    <source>
        <dbReference type="Pfam" id="PF16862"/>
    </source>
</evidence>
<evidence type="ECO:0000256" key="2">
    <source>
        <dbReference type="SAM" id="SignalP"/>
    </source>
</evidence>
<dbReference type="Pfam" id="PF16862">
    <property type="entry name" value="Glyco_hydro_79C"/>
    <property type="match status" value="1"/>
</dbReference>
<dbReference type="InterPro" id="IPR031728">
    <property type="entry name" value="GlcAase_C"/>
</dbReference>
<evidence type="ECO:0000256" key="1">
    <source>
        <dbReference type="SAM" id="Phobius"/>
    </source>
</evidence>
<dbReference type="Proteomes" id="UP000775547">
    <property type="component" value="Unassembled WGS sequence"/>
</dbReference>